<dbReference type="FunFam" id="3.40.50.2300:FF:000016">
    <property type="entry name" value="Taste 1 receptor member 2"/>
    <property type="match status" value="2"/>
</dbReference>
<dbReference type="PRINTS" id="PR00248">
    <property type="entry name" value="GPCRMGR"/>
</dbReference>
<evidence type="ECO:0000256" key="7">
    <source>
        <dbReference type="ARBA" id="ARBA00023136"/>
    </source>
</evidence>
<evidence type="ECO:0000256" key="2">
    <source>
        <dbReference type="ARBA" id="ARBA00022475"/>
    </source>
</evidence>
<feature type="region of interest" description="Disordered" evidence="12">
    <location>
        <begin position="1747"/>
        <end position="1767"/>
    </location>
</feature>
<keyword evidence="7 13" id="KW-0472">Membrane</keyword>
<comment type="subcellular location">
    <subcellularLocation>
        <location evidence="1">Cell membrane</location>
        <topology evidence="1">Multi-pass membrane protein</topology>
    </subcellularLocation>
</comment>
<keyword evidence="8" id="KW-0675">Receptor</keyword>
<feature type="transmembrane region" description="Helical" evidence="13">
    <location>
        <begin position="1465"/>
        <end position="1488"/>
    </location>
</feature>
<keyword evidence="5 13" id="KW-1133">Transmembrane helix</keyword>
<dbReference type="InterPro" id="IPR038550">
    <property type="entry name" value="GPCR_3_9-Cys_sf"/>
</dbReference>
<dbReference type="FunFam" id="2.10.50.30:FF:000005">
    <property type="entry name" value="Metabotropic glutamate receptor"/>
    <property type="match status" value="1"/>
</dbReference>
<evidence type="ECO:0000256" key="1">
    <source>
        <dbReference type="ARBA" id="ARBA00004651"/>
    </source>
</evidence>
<feature type="transmembrane region" description="Helical" evidence="13">
    <location>
        <begin position="1661"/>
        <end position="1683"/>
    </location>
</feature>
<evidence type="ECO:0000313" key="17">
    <source>
        <dbReference type="Proteomes" id="UP001159428"/>
    </source>
</evidence>
<dbReference type="InterPro" id="IPR050726">
    <property type="entry name" value="mGluR"/>
</dbReference>
<name>A0AAU9WP75_9CNID</name>
<accession>A0AAU9WP75</accession>
<evidence type="ECO:0000256" key="3">
    <source>
        <dbReference type="ARBA" id="ARBA00022692"/>
    </source>
</evidence>
<dbReference type="Gene3D" id="3.40.50.2300">
    <property type="match status" value="4"/>
</dbReference>
<evidence type="ECO:0000259" key="15">
    <source>
        <dbReference type="PROSITE" id="PS50259"/>
    </source>
</evidence>
<dbReference type="InterPro" id="IPR001828">
    <property type="entry name" value="ANF_lig-bd_rcpt"/>
</dbReference>
<keyword evidence="17" id="KW-1185">Reference proteome</keyword>
<feature type="chain" id="PRO_5043796157" description="G-protein coupled receptors family 3 profile domain-containing protein" evidence="14">
    <location>
        <begin position="35"/>
        <end position="1876"/>
    </location>
</feature>
<feature type="transmembrane region" description="Helical" evidence="13">
    <location>
        <begin position="1148"/>
        <end position="1167"/>
    </location>
</feature>
<protein>
    <recommendedName>
        <fullName evidence="15">G-protein coupled receptors family 3 profile domain-containing protein</fullName>
    </recommendedName>
</protein>
<feature type="region of interest" description="Disordered" evidence="12">
    <location>
        <begin position="868"/>
        <end position="892"/>
    </location>
</feature>
<feature type="transmembrane region" description="Helical" evidence="13">
    <location>
        <begin position="653"/>
        <end position="670"/>
    </location>
</feature>
<keyword evidence="10" id="KW-0807">Transducer</keyword>
<feature type="transmembrane region" description="Helical" evidence="13">
    <location>
        <begin position="583"/>
        <end position="609"/>
    </location>
</feature>
<dbReference type="EMBL" id="CALNXJ010000018">
    <property type="protein sequence ID" value="CAH3121070.1"/>
    <property type="molecule type" value="Genomic_DNA"/>
</dbReference>
<dbReference type="Gene3D" id="2.10.50.30">
    <property type="entry name" value="GPCR, family 3, nine cysteines domain"/>
    <property type="match status" value="2"/>
</dbReference>
<keyword evidence="9" id="KW-0325">Glycoprotein</keyword>
<comment type="similarity">
    <text evidence="11">Belongs to the G-protein coupled receptor 3 family. TAS1R subfamily.</text>
</comment>
<keyword evidence="3 13" id="KW-0812">Transmembrane</keyword>
<dbReference type="InterPro" id="IPR017978">
    <property type="entry name" value="GPCR_3_C"/>
</dbReference>
<proteinExistence type="inferred from homology"/>
<evidence type="ECO:0000256" key="5">
    <source>
        <dbReference type="ARBA" id="ARBA00022989"/>
    </source>
</evidence>
<evidence type="ECO:0000256" key="13">
    <source>
        <dbReference type="SAM" id="Phobius"/>
    </source>
</evidence>
<keyword evidence="2" id="KW-1003">Cell membrane</keyword>
<feature type="domain" description="G-protein coupled receptors family 3 profile" evidence="15">
    <location>
        <begin position="1463"/>
        <end position="1724"/>
    </location>
</feature>
<feature type="transmembrane region" description="Helical" evidence="13">
    <location>
        <begin position="807"/>
        <end position="829"/>
    </location>
</feature>
<dbReference type="SUPFAM" id="SSF53822">
    <property type="entry name" value="Periplasmic binding protein-like I"/>
    <property type="match status" value="2"/>
</dbReference>
<dbReference type="Proteomes" id="UP001159428">
    <property type="component" value="Unassembled WGS sequence"/>
</dbReference>
<dbReference type="CDD" id="cd13953">
    <property type="entry name" value="7tm_classC_mGluR-like"/>
    <property type="match status" value="2"/>
</dbReference>
<evidence type="ECO:0000256" key="12">
    <source>
        <dbReference type="SAM" id="MobiDB-lite"/>
    </source>
</evidence>
<evidence type="ECO:0000256" key="8">
    <source>
        <dbReference type="ARBA" id="ARBA00023170"/>
    </source>
</evidence>
<dbReference type="PROSITE" id="PS50259">
    <property type="entry name" value="G_PROTEIN_RECEP_F3_4"/>
    <property type="match status" value="2"/>
</dbReference>
<dbReference type="InterPro" id="IPR000337">
    <property type="entry name" value="GPCR_3"/>
</dbReference>
<feature type="signal peptide" evidence="14">
    <location>
        <begin position="1"/>
        <end position="34"/>
    </location>
</feature>
<feature type="transmembrane region" description="Helical" evidence="13">
    <location>
        <begin position="749"/>
        <end position="767"/>
    </location>
</feature>
<evidence type="ECO:0000256" key="10">
    <source>
        <dbReference type="ARBA" id="ARBA00023224"/>
    </source>
</evidence>
<dbReference type="InterPro" id="IPR000068">
    <property type="entry name" value="GPCR_3_Ca_sens_rcpt-rel"/>
</dbReference>
<dbReference type="Pfam" id="PF07562">
    <property type="entry name" value="NCD3G"/>
    <property type="match status" value="2"/>
</dbReference>
<evidence type="ECO:0000256" key="11">
    <source>
        <dbReference type="ARBA" id="ARBA00038492"/>
    </source>
</evidence>
<feature type="transmembrane region" description="Helical" evidence="13">
    <location>
        <begin position="1575"/>
        <end position="1597"/>
    </location>
</feature>
<feature type="transmembrane region" description="Helical" evidence="13">
    <location>
        <begin position="1500"/>
        <end position="1521"/>
    </location>
</feature>
<feature type="transmembrane region" description="Helical" evidence="13">
    <location>
        <begin position="1533"/>
        <end position="1554"/>
    </location>
</feature>
<sequence length="1876" mass="210210">MNMALMMFCLNHLRDVRVAMIIIFLLVKPQATCATSEIINPGERIYKEGNVTIGGLFPVHVRDEFRPKFMGLAEAMVFAVENINNNSNLLPNITLGYDISDTNLENRRAMKSTLDFVNVHKFAFANPELNETCTILPKGKFSPVVAVVGTGTSRSSILVSNLLEVEDIPLISYAATSDELSSSAYPSFFRTVPPDRFQSKVMSDIARNFNWTYVAAIAVDDAYGRSGIEYFRKHSKPLGICIAYETYFPSNGQRGKEKIRTIIEDLKEREEIGVIILYCTSSPAVDVLTEALRQGLTGRTWIASEAWGNHDRVIKRTDLQPILKGMLGVVFTSITVPSYKRYLLSRTSAYRPEPWWRHFWERQFGCTFNVTPSNGLERCSDHLKITENIYEETLASSMSTYVINAVYAIAHALDAIFRCESSLMSQCPKTQPFVEPQDVLQYLKKVNFTTEVSNVFFDENGDSQASYSIINYRVDNITGGQVETVGTWEEGKLQLNSSLIMWNNGLKGTEVPRSVCSERCKPGYRQTQELNCCWQCIRCSQDTISSVFGAMNCTPCSEDHISNEARTQCMRVPVERIQWGDSFGVLIAFFAVLGTIASILVGGVFVWRNETPIVKASNRELSYTFLFSICMNYLGALINLAEPTDFICPLQQVWFYIFYTVAILVLGVKTKRIVHLFENRVPRSELTQSFVQRHKHILILVGVITLVVFILITWFIDDIPRPHVDKSIRTPHYLECLASSSVLGKVCQYLLIAILVIVSAVCCYFAFKSRKLPHNFNEGKFIAFALYTIVISWVTFYPVYLNIRGKYSVVIAGAASIIAASGLLVCIFAPKIYIILLHPEKNTVAYMKSQITNHTFHRSAMDAESRHRSYNSPESNLAAGTPTGTSVQAGTPTSSRLDIVGWKEEPFYEDCKYGDVLVVGLFSLHRKTADDECATSLNIQEFANAQAMVYAIDQVNKSPYLLPNITLGYRIFDTCGIPSRANAMAFSLVTDNTPTERGDVSNATTPDKQVFSSCRVNVSTRPIAAVIGPSDSASSVVVASMLQAGNTALISPSATSDELSLPYYETFFRTVPPDSQQAVAISDVINYFNWTYIWVIGSDSSYGRYGVRALEHVAHERNTFCIHSIDYIPSANYENKIQRIVTRLKKATTVKVILLWTGGISTLHYFFQECYKQKLFDRTWIAPDGWSEATSVLTSLYSLEYSAVIGTTFRRFNASGFEEDFVSINASSPRFQNEWSKEFWQQVNNCSQLPWKGCGDQLTRINEDLFSIMHSTTSAYVIDAVQAAAHAIDAVYRCQQGPYNLSKTTCPLSNALADNVLRFLRNVQFQGLTGDISFNENGDSLRSVAYDIVNYQLVPGETPILKQVGTWGRFNEQRLQLKRELLVWNNGSKVVPSSRCSESCPPGTRQSAIMNCCWECIPCRSGSVSTSYSSTNCTACLADEKPNQGNTACEPLPLNNLSPDDPRGIGLLVAAAIGVILTLLTFGVFVKYRTTPVVKSSNQELSYVFLLNIFVAFLAACFLIFKPTPFLCAAYMFVVPICVNISLSILFLKTARLLHVFDFQGAASSKSCWIYNRKYQFIALGSLNILPVVFIIVLLFFEPPSVHVIIVPLHHKTITCEYNESIVGEIIHVTIYAYELFLSLMVTCYAFRARKLPSNFKETKYIAFTMYIQLITWGLVIAIFTSLKTERTRTFLNCCAQLCSAFSFLLCNFAPKLFIILLHPEKNTPEFVKAALTRDTMAKMMSNTFHRSRRTVSEPPPLPLESNGKPTLVKDVNLNESNGKRAPRRFTWNSPTTIRDQMTHRDVVELHMRNGISPTHVNSASSESCGKGILVESGDCNTGNDGECAFHNTAMTMDKLEDPVILRNEDYKSVVEDTSL</sequence>
<dbReference type="PANTHER" id="PTHR24060">
    <property type="entry name" value="METABOTROPIC GLUTAMATE RECEPTOR"/>
    <property type="match status" value="1"/>
</dbReference>
<feature type="transmembrane region" description="Helical" evidence="13">
    <location>
        <begin position="1631"/>
        <end position="1649"/>
    </location>
</feature>
<dbReference type="Pfam" id="PF01094">
    <property type="entry name" value="ANF_receptor"/>
    <property type="match status" value="2"/>
</dbReference>
<organism evidence="16 17">
    <name type="scientific">Pocillopora meandrina</name>
    <dbReference type="NCBI Taxonomy" id="46732"/>
    <lineage>
        <taxon>Eukaryota</taxon>
        <taxon>Metazoa</taxon>
        <taxon>Cnidaria</taxon>
        <taxon>Anthozoa</taxon>
        <taxon>Hexacorallia</taxon>
        <taxon>Scleractinia</taxon>
        <taxon>Astrocoeniina</taxon>
        <taxon>Pocilloporidae</taxon>
        <taxon>Pocillopora</taxon>
    </lineage>
</organism>
<evidence type="ECO:0000256" key="4">
    <source>
        <dbReference type="ARBA" id="ARBA00022729"/>
    </source>
</evidence>
<dbReference type="InterPro" id="IPR028082">
    <property type="entry name" value="Peripla_BP_I"/>
</dbReference>
<evidence type="ECO:0000256" key="9">
    <source>
        <dbReference type="ARBA" id="ARBA00023180"/>
    </source>
</evidence>
<keyword evidence="4 14" id="KW-0732">Signal</keyword>
<keyword evidence="6" id="KW-0297">G-protein coupled receptor</keyword>
<dbReference type="PRINTS" id="PR00592">
    <property type="entry name" value="CASENSINGR"/>
</dbReference>
<feature type="domain" description="G-protein coupled receptors family 3 profile" evidence="15">
    <location>
        <begin position="583"/>
        <end position="851"/>
    </location>
</feature>
<dbReference type="GO" id="GO:0004930">
    <property type="term" value="F:G protein-coupled receptor activity"/>
    <property type="evidence" value="ECO:0007669"/>
    <property type="project" value="UniProtKB-KW"/>
</dbReference>
<reference evidence="16 17" key="1">
    <citation type="submission" date="2022-05" db="EMBL/GenBank/DDBJ databases">
        <authorList>
            <consortium name="Genoscope - CEA"/>
            <person name="William W."/>
        </authorList>
    </citation>
    <scope>NUCLEOTIDE SEQUENCE [LARGE SCALE GENOMIC DNA]</scope>
</reference>
<dbReference type="GO" id="GO:0005886">
    <property type="term" value="C:plasma membrane"/>
    <property type="evidence" value="ECO:0007669"/>
    <property type="project" value="UniProtKB-SubCell"/>
</dbReference>
<feature type="transmembrane region" description="Helical" evidence="13">
    <location>
        <begin position="779"/>
        <end position="801"/>
    </location>
</feature>
<dbReference type="InterPro" id="IPR011500">
    <property type="entry name" value="GPCR_3_9-Cys_dom"/>
</dbReference>
<evidence type="ECO:0000256" key="14">
    <source>
        <dbReference type="SAM" id="SignalP"/>
    </source>
</evidence>
<evidence type="ECO:0000313" key="16">
    <source>
        <dbReference type="EMBL" id="CAH3121070.1"/>
    </source>
</evidence>
<dbReference type="FunFam" id="2.10.50.30:FF:000004">
    <property type="entry name" value="Taste receptor type 1 member 3-like protein"/>
    <property type="match status" value="1"/>
</dbReference>
<feature type="transmembrane region" description="Helical" evidence="13">
    <location>
        <begin position="697"/>
        <end position="716"/>
    </location>
</feature>
<comment type="caution">
    <text evidence="16">The sequence shown here is derived from an EMBL/GenBank/DDBJ whole genome shotgun (WGS) entry which is preliminary data.</text>
</comment>
<gene>
    <name evidence="16" type="ORF">PMEA_00009018</name>
</gene>
<feature type="compositionally biased region" description="Polar residues" evidence="12">
    <location>
        <begin position="882"/>
        <end position="892"/>
    </location>
</feature>
<feature type="transmembrane region" description="Helical" evidence="13">
    <location>
        <begin position="621"/>
        <end position="641"/>
    </location>
</feature>
<evidence type="ECO:0000256" key="6">
    <source>
        <dbReference type="ARBA" id="ARBA00023040"/>
    </source>
</evidence>
<dbReference type="Pfam" id="PF00003">
    <property type="entry name" value="7tm_3"/>
    <property type="match status" value="2"/>
</dbReference>
<dbReference type="GO" id="GO:0050909">
    <property type="term" value="P:sensory perception of taste"/>
    <property type="evidence" value="ECO:0007669"/>
    <property type="project" value="UniProtKB-ARBA"/>
</dbReference>